<protein>
    <recommendedName>
        <fullName evidence="5">Pectinesterase inhibitor domain-containing protein</fullName>
    </recommendedName>
</protein>
<comment type="similarity">
    <text evidence="3">Belongs to the PMEI family.</text>
</comment>
<dbReference type="PANTHER" id="PTHR35357">
    <property type="entry name" value="OS02G0537100 PROTEIN"/>
    <property type="match status" value="1"/>
</dbReference>
<dbReference type="InterPro" id="IPR034088">
    <property type="entry name" value="Pla_a_1-like"/>
</dbReference>
<keyword evidence="2" id="KW-1015">Disulfide bond</keyword>
<feature type="chain" id="PRO_5035194859" description="Pectinesterase inhibitor domain-containing protein" evidence="4">
    <location>
        <begin position="35"/>
        <end position="178"/>
    </location>
</feature>
<feature type="domain" description="Pectinesterase inhibitor" evidence="5">
    <location>
        <begin position="43"/>
        <end position="174"/>
    </location>
</feature>
<proteinExistence type="inferred from homology"/>
<keyword evidence="7" id="KW-1185">Reference proteome</keyword>
<feature type="signal peptide" evidence="4">
    <location>
        <begin position="1"/>
        <end position="34"/>
    </location>
</feature>
<dbReference type="Gene3D" id="1.20.140.40">
    <property type="entry name" value="Invertase/pectin methylesterase inhibitor family protein"/>
    <property type="match status" value="1"/>
</dbReference>
<evidence type="ECO:0000256" key="4">
    <source>
        <dbReference type="SAM" id="SignalP"/>
    </source>
</evidence>
<dbReference type="AlphaFoldDB" id="A0A8J5LLN4"/>
<dbReference type="InterPro" id="IPR035513">
    <property type="entry name" value="Invertase/methylesterase_inhib"/>
</dbReference>
<evidence type="ECO:0000259" key="5">
    <source>
        <dbReference type="SMART" id="SM00856"/>
    </source>
</evidence>
<dbReference type="InterPro" id="IPR006501">
    <property type="entry name" value="Pectinesterase_inhib_dom"/>
</dbReference>
<accession>A0A8J5LLN4</accession>
<evidence type="ECO:0000313" key="7">
    <source>
        <dbReference type="Proteomes" id="UP000734854"/>
    </source>
</evidence>
<organism evidence="6 7">
    <name type="scientific">Zingiber officinale</name>
    <name type="common">Ginger</name>
    <name type="synonym">Amomum zingiber</name>
    <dbReference type="NCBI Taxonomy" id="94328"/>
    <lineage>
        <taxon>Eukaryota</taxon>
        <taxon>Viridiplantae</taxon>
        <taxon>Streptophyta</taxon>
        <taxon>Embryophyta</taxon>
        <taxon>Tracheophyta</taxon>
        <taxon>Spermatophyta</taxon>
        <taxon>Magnoliopsida</taxon>
        <taxon>Liliopsida</taxon>
        <taxon>Zingiberales</taxon>
        <taxon>Zingiberaceae</taxon>
        <taxon>Zingiber</taxon>
    </lineage>
</organism>
<dbReference type="NCBIfam" id="TIGR01614">
    <property type="entry name" value="PME_inhib"/>
    <property type="match status" value="1"/>
</dbReference>
<dbReference type="CDD" id="cd15795">
    <property type="entry name" value="PMEI-Pla_a_1_like"/>
    <property type="match status" value="1"/>
</dbReference>
<name>A0A8J5LLN4_ZINOF</name>
<evidence type="ECO:0000256" key="2">
    <source>
        <dbReference type="ARBA" id="ARBA00023157"/>
    </source>
</evidence>
<dbReference type="SMART" id="SM00856">
    <property type="entry name" value="PMEI"/>
    <property type="match status" value="1"/>
</dbReference>
<reference evidence="6 7" key="1">
    <citation type="submission" date="2020-08" db="EMBL/GenBank/DDBJ databases">
        <title>Plant Genome Project.</title>
        <authorList>
            <person name="Zhang R.-G."/>
        </authorList>
    </citation>
    <scope>NUCLEOTIDE SEQUENCE [LARGE SCALE GENOMIC DNA]</scope>
    <source>
        <tissue evidence="6">Rhizome</tissue>
    </source>
</reference>
<keyword evidence="1 4" id="KW-0732">Signal</keyword>
<sequence length="178" mass="19248">MGNDVMWGQAAWGSERRTHFFLLLLLATTSPAASSATHRAWHSHPDVVRRTCHHSAATDPNVNYTLCVESLGSSPKSKRADLRGLALLSLRLAKAEAKRGEARAKEALREVHDGGDRYLESCLATCLELHAGADAGLGESIKMVKQGKYGDANVHVSGSWRVRGQLQGGRPRVAPEEG</sequence>
<gene>
    <name evidence="6" type="ORF">ZIOFF_020911</name>
</gene>
<dbReference type="PANTHER" id="PTHR35357:SF23">
    <property type="entry name" value="PECTINESTERASE INHIBITOR DOMAIN-CONTAINING PROTEIN"/>
    <property type="match status" value="1"/>
</dbReference>
<dbReference type="Pfam" id="PF04043">
    <property type="entry name" value="PMEI"/>
    <property type="match status" value="1"/>
</dbReference>
<comment type="caution">
    <text evidence="6">The sequence shown here is derived from an EMBL/GenBank/DDBJ whole genome shotgun (WGS) entry which is preliminary data.</text>
</comment>
<dbReference type="EMBL" id="JACMSC010000006">
    <property type="protein sequence ID" value="KAG6517519.1"/>
    <property type="molecule type" value="Genomic_DNA"/>
</dbReference>
<dbReference type="Proteomes" id="UP000734854">
    <property type="component" value="Unassembled WGS sequence"/>
</dbReference>
<dbReference type="GO" id="GO:0004857">
    <property type="term" value="F:enzyme inhibitor activity"/>
    <property type="evidence" value="ECO:0007669"/>
    <property type="project" value="InterPro"/>
</dbReference>
<evidence type="ECO:0000256" key="1">
    <source>
        <dbReference type="ARBA" id="ARBA00022729"/>
    </source>
</evidence>
<dbReference type="SUPFAM" id="SSF101148">
    <property type="entry name" value="Plant invertase/pectin methylesterase inhibitor"/>
    <property type="match status" value="1"/>
</dbReference>
<evidence type="ECO:0000313" key="6">
    <source>
        <dbReference type="EMBL" id="KAG6517519.1"/>
    </source>
</evidence>
<evidence type="ECO:0000256" key="3">
    <source>
        <dbReference type="ARBA" id="ARBA00038471"/>
    </source>
</evidence>